<accession>A0ABW8MDX8</accession>
<feature type="transmembrane region" description="Helical" evidence="2">
    <location>
        <begin position="27"/>
        <end position="49"/>
    </location>
</feature>
<keyword evidence="2" id="KW-0812">Transmembrane</keyword>
<keyword evidence="2" id="KW-1133">Transmembrane helix</keyword>
<keyword evidence="4" id="KW-1185">Reference proteome</keyword>
<gene>
    <name evidence="3" type="ORF">ABH943_001893</name>
</gene>
<protein>
    <submittedName>
        <fullName evidence="3">Uncharacterized protein</fullName>
    </submittedName>
</protein>
<dbReference type="RefSeq" id="WP_404605898.1">
    <property type="nucleotide sequence ID" value="NZ_JBIYDN010000004.1"/>
</dbReference>
<keyword evidence="2" id="KW-0472">Membrane</keyword>
<comment type="caution">
    <text evidence="3">The sequence shown here is derived from an EMBL/GenBank/DDBJ whole genome shotgun (WGS) entry which is preliminary data.</text>
</comment>
<feature type="region of interest" description="Disordered" evidence="1">
    <location>
        <begin position="1"/>
        <end position="21"/>
    </location>
</feature>
<dbReference type="EMBL" id="JBIYDN010000004">
    <property type="protein sequence ID" value="MFK4441878.1"/>
    <property type="molecule type" value="Genomic_DNA"/>
</dbReference>
<evidence type="ECO:0000313" key="4">
    <source>
        <dbReference type="Proteomes" id="UP001620514"/>
    </source>
</evidence>
<name>A0ABW8MDX8_9BURK</name>
<sequence length="277" mass="29360">MNRTTFPRARRASRPLRSPRASQSGQALAEMIVITGGVLIVAYISLGMLGNLNDARDRSLTASRYASWERSVWFDDSHWTANYGSAVSKSDQQIRSEVAQRVLGHNTLVAATDSSRNALPTSAVPMWTDVAGKSLLGQYGDLNVSHVAANTGTIADKSMAALDTLSGVGAGVDLSFKNQETASVSLHLAYNNPSLTALWPSWNGLTFSDHGSILTNAWTPDGNVKTRAMVANAVPTAKGSLIGLALDGLAPFAPDITSLDLGRIQPDVVPADRLGTK</sequence>
<proteinExistence type="predicted"/>
<evidence type="ECO:0000256" key="2">
    <source>
        <dbReference type="SAM" id="Phobius"/>
    </source>
</evidence>
<evidence type="ECO:0000313" key="3">
    <source>
        <dbReference type="EMBL" id="MFK4441878.1"/>
    </source>
</evidence>
<dbReference type="Proteomes" id="UP001620514">
    <property type="component" value="Unassembled WGS sequence"/>
</dbReference>
<organism evidence="3 4">
    <name type="scientific">Caballeronia udeis</name>
    <dbReference type="NCBI Taxonomy" id="1232866"/>
    <lineage>
        <taxon>Bacteria</taxon>
        <taxon>Pseudomonadati</taxon>
        <taxon>Pseudomonadota</taxon>
        <taxon>Betaproteobacteria</taxon>
        <taxon>Burkholderiales</taxon>
        <taxon>Burkholderiaceae</taxon>
        <taxon>Caballeronia</taxon>
    </lineage>
</organism>
<reference evidence="3 4" key="2">
    <citation type="submission" date="2024-11" db="EMBL/GenBank/DDBJ databases">
        <title>Using genomics to understand microbial adaptation to soil warming.</title>
        <authorList>
            <person name="Deangelis K.M. PhD."/>
        </authorList>
    </citation>
    <scope>NUCLEOTIDE SEQUENCE [LARGE SCALE GENOMIC DNA]</scope>
    <source>
        <strain evidence="3 4">GAS97</strain>
    </source>
</reference>
<reference evidence="3 4" key="1">
    <citation type="submission" date="2024-10" db="EMBL/GenBank/DDBJ databases">
        <authorList>
            <person name="Deangelis K."/>
            <person name="Huntemann M."/>
            <person name="Clum A."/>
            <person name="Wang J."/>
            <person name="Palaniappan K."/>
            <person name="Ritter S."/>
            <person name="Chen I.-M."/>
            <person name="Stamatis D."/>
            <person name="Reddy T."/>
            <person name="O'Malley R."/>
            <person name="Daum C."/>
            <person name="Ng V."/>
            <person name="Ivanova N."/>
            <person name="Kyrpides N."/>
            <person name="Woyke T."/>
        </authorList>
    </citation>
    <scope>NUCLEOTIDE SEQUENCE [LARGE SCALE GENOMIC DNA]</scope>
    <source>
        <strain evidence="3 4">GAS97</strain>
    </source>
</reference>
<evidence type="ECO:0000256" key="1">
    <source>
        <dbReference type="SAM" id="MobiDB-lite"/>
    </source>
</evidence>